<keyword evidence="3" id="KW-1185">Reference proteome</keyword>
<dbReference type="Proteomes" id="UP000823388">
    <property type="component" value="Chromosome 6K"/>
</dbReference>
<dbReference type="EMBL" id="CM029047">
    <property type="protein sequence ID" value="KAG2581071.1"/>
    <property type="molecule type" value="Genomic_DNA"/>
</dbReference>
<sequence length="69" mass="7394">MNRIPTSSPNPTQAKSPPLPPSPSSPPGRLLLSRIHPSHYSPSESPPLTRRFLPLAPPPPPRRAISSSS</sequence>
<accession>A0A8T0R5Z0</accession>
<comment type="caution">
    <text evidence="2">The sequence shown here is derived from an EMBL/GenBank/DDBJ whole genome shotgun (WGS) entry which is preliminary data.</text>
</comment>
<feature type="region of interest" description="Disordered" evidence="1">
    <location>
        <begin position="1"/>
        <end position="69"/>
    </location>
</feature>
<gene>
    <name evidence="2" type="ORF">PVAP13_6KG009501</name>
</gene>
<name>A0A8T0R5Z0_PANVG</name>
<feature type="compositionally biased region" description="Pro residues" evidence="1">
    <location>
        <begin position="17"/>
        <end position="26"/>
    </location>
</feature>
<organism evidence="2 3">
    <name type="scientific">Panicum virgatum</name>
    <name type="common">Blackwell switchgrass</name>
    <dbReference type="NCBI Taxonomy" id="38727"/>
    <lineage>
        <taxon>Eukaryota</taxon>
        <taxon>Viridiplantae</taxon>
        <taxon>Streptophyta</taxon>
        <taxon>Embryophyta</taxon>
        <taxon>Tracheophyta</taxon>
        <taxon>Spermatophyta</taxon>
        <taxon>Magnoliopsida</taxon>
        <taxon>Liliopsida</taxon>
        <taxon>Poales</taxon>
        <taxon>Poaceae</taxon>
        <taxon>PACMAD clade</taxon>
        <taxon>Panicoideae</taxon>
        <taxon>Panicodae</taxon>
        <taxon>Paniceae</taxon>
        <taxon>Panicinae</taxon>
        <taxon>Panicum</taxon>
        <taxon>Panicum sect. Hiantes</taxon>
    </lineage>
</organism>
<proteinExistence type="predicted"/>
<evidence type="ECO:0000313" key="2">
    <source>
        <dbReference type="EMBL" id="KAG2581071.1"/>
    </source>
</evidence>
<protein>
    <submittedName>
        <fullName evidence="2">Uncharacterized protein</fullName>
    </submittedName>
</protein>
<evidence type="ECO:0000256" key="1">
    <source>
        <dbReference type="SAM" id="MobiDB-lite"/>
    </source>
</evidence>
<reference evidence="2" key="1">
    <citation type="submission" date="2020-05" db="EMBL/GenBank/DDBJ databases">
        <title>WGS assembly of Panicum virgatum.</title>
        <authorList>
            <person name="Lovell J.T."/>
            <person name="Jenkins J."/>
            <person name="Shu S."/>
            <person name="Juenger T.E."/>
            <person name="Schmutz J."/>
        </authorList>
    </citation>
    <scope>NUCLEOTIDE SEQUENCE</scope>
    <source>
        <strain evidence="2">AP13</strain>
    </source>
</reference>
<feature type="compositionally biased region" description="Polar residues" evidence="1">
    <location>
        <begin position="1"/>
        <end position="15"/>
    </location>
</feature>
<feature type="compositionally biased region" description="Low complexity" evidence="1">
    <location>
        <begin position="27"/>
        <end position="54"/>
    </location>
</feature>
<evidence type="ECO:0000313" key="3">
    <source>
        <dbReference type="Proteomes" id="UP000823388"/>
    </source>
</evidence>
<dbReference type="AlphaFoldDB" id="A0A8T0R5Z0"/>